<proteinExistence type="predicted"/>
<dbReference type="EMBL" id="JAPEVA010000128">
    <property type="protein sequence ID" value="KAJ4398522.1"/>
    <property type="molecule type" value="Genomic_DNA"/>
</dbReference>
<dbReference type="AlphaFoldDB" id="A0A9W9D2C4"/>
<organism evidence="2 3">
    <name type="scientific">Didymella pomorum</name>
    <dbReference type="NCBI Taxonomy" id="749634"/>
    <lineage>
        <taxon>Eukaryota</taxon>
        <taxon>Fungi</taxon>
        <taxon>Dikarya</taxon>
        <taxon>Ascomycota</taxon>
        <taxon>Pezizomycotina</taxon>
        <taxon>Dothideomycetes</taxon>
        <taxon>Pleosporomycetidae</taxon>
        <taxon>Pleosporales</taxon>
        <taxon>Pleosporineae</taxon>
        <taxon>Didymellaceae</taxon>
        <taxon>Didymella</taxon>
    </lineage>
</organism>
<keyword evidence="3" id="KW-1185">Reference proteome</keyword>
<feature type="region of interest" description="Disordered" evidence="1">
    <location>
        <begin position="21"/>
        <end position="43"/>
    </location>
</feature>
<evidence type="ECO:0000313" key="2">
    <source>
        <dbReference type="EMBL" id="KAJ4398522.1"/>
    </source>
</evidence>
<dbReference type="Proteomes" id="UP001140510">
    <property type="component" value="Unassembled WGS sequence"/>
</dbReference>
<evidence type="ECO:0000313" key="3">
    <source>
        <dbReference type="Proteomes" id="UP001140510"/>
    </source>
</evidence>
<feature type="compositionally biased region" description="Basic and acidic residues" evidence="1">
    <location>
        <begin position="24"/>
        <end position="35"/>
    </location>
</feature>
<comment type="caution">
    <text evidence="2">The sequence shown here is derived from an EMBL/GenBank/DDBJ whole genome shotgun (WGS) entry which is preliminary data.</text>
</comment>
<accession>A0A9W9D2C4</accession>
<gene>
    <name evidence="2" type="ORF">N0V91_010161</name>
</gene>
<evidence type="ECO:0000256" key="1">
    <source>
        <dbReference type="SAM" id="MobiDB-lite"/>
    </source>
</evidence>
<sequence length="110" mass="12546">MSADVDSDSVSRVREELNALASRMTDHSAAADETKSNANGINNETKQYMHKLQCTKNKRKFEAEREAIVEAEETTALRARFKVTLAELQKAKTEWKEWLAKRSILNFVSK</sequence>
<protein>
    <submittedName>
        <fullName evidence="2">Uncharacterized protein</fullName>
    </submittedName>
</protein>
<name>A0A9W9D2C4_9PLEO</name>
<reference evidence="2" key="1">
    <citation type="submission" date="2022-10" db="EMBL/GenBank/DDBJ databases">
        <title>Tapping the CABI collections for fungal endophytes: first genome assemblies for Collariella, Neodidymelliopsis, Ascochyta clinopodiicola, Didymella pomorum, Didymosphaeria variabile, Neocosmospora piperis and Neocucurbitaria cava.</title>
        <authorList>
            <person name="Hill R."/>
        </authorList>
    </citation>
    <scope>NUCLEOTIDE SEQUENCE</scope>
    <source>
        <strain evidence="2">IMI 355091</strain>
    </source>
</reference>